<dbReference type="CDD" id="cd02440">
    <property type="entry name" value="AdoMet_MTases"/>
    <property type="match status" value="1"/>
</dbReference>
<keyword evidence="2" id="KW-0949">S-adenosyl-L-methionine</keyword>
<protein>
    <submittedName>
        <fullName evidence="4">Uncharacterized protein</fullName>
    </submittedName>
</protein>
<reference evidence="4 5" key="1">
    <citation type="submission" date="2024-06" db="EMBL/GenBank/DDBJ databases">
        <authorList>
            <person name="Pan Q."/>
            <person name="Wen M."/>
            <person name="Jouanno E."/>
            <person name="Zahm M."/>
            <person name="Klopp C."/>
            <person name="Cabau C."/>
            <person name="Louis A."/>
            <person name="Berthelot C."/>
            <person name="Parey E."/>
            <person name="Roest Crollius H."/>
            <person name="Montfort J."/>
            <person name="Robinson-Rechavi M."/>
            <person name="Bouchez O."/>
            <person name="Lampietro C."/>
            <person name="Lopez Roques C."/>
            <person name="Donnadieu C."/>
            <person name="Postlethwait J."/>
            <person name="Bobe J."/>
            <person name="Verreycken H."/>
            <person name="Guiguen Y."/>
        </authorList>
    </citation>
    <scope>NUCLEOTIDE SEQUENCE [LARGE SCALE GENOMIC DNA]</scope>
    <source>
        <strain evidence="4">Up_M1</strain>
        <tissue evidence="4">Testis</tissue>
    </source>
</reference>
<dbReference type="SUPFAM" id="SSF53335">
    <property type="entry name" value="S-adenosyl-L-methionine-dependent methyltransferases"/>
    <property type="match status" value="1"/>
</dbReference>
<dbReference type="Proteomes" id="UP001557470">
    <property type="component" value="Unassembled WGS sequence"/>
</dbReference>
<keyword evidence="1" id="KW-0489">Methyltransferase</keyword>
<dbReference type="EMBL" id="JAGEUA010000001">
    <property type="protein sequence ID" value="KAL1021676.1"/>
    <property type="molecule type" value="Genomic_DNA"/>
</dbReference>
<dbReference type="InterPro" id="IPR019410">
    <property type="entry name" value="Methyltransf_16"/>
</dbReference>
<comment type="caution">
    <text evidence="4">The sequence shown here is derived from an EMBL/GenBank/DDBJ whole genome shotgun (WGS) entry which is preliminary data.</text>
</comment>
<feature type="compositionally biased region" description="Polar residues" evidence="3">
    <location>
        <begin position="73"/>
        <end position="98"/>
    </location>
</feature>
<evidence type="ECO:0000256" key="1">
    <source>
        <dbReference type="ARBA" id="ARBA00022603"/>
    </source>
</evidence>
<keyword evidence="5" id="KW-1185">Reference proteome</keyword>
<dbReference type="Gene3D" id="3.40.50.150">
    <property type="entry name" value="Vaccinia Virus protein VP39"/>
    <property type="match status" value="1"/>
</dbReference>
<feature type="compositionally biased region" description="Acidic residues" evidence="3">
    <location>
        <begin position="57"/>
        <end position="72"/>
    </location>
</feature>
<organism evidence="4 5">
    <name type="scientific">Umbra pygmaea</name>
    <name type="common">Eastern mudminnow</name>
    <dbReference type="NCBI Taxonomy" id="75934"/>
    <lineage>
        <taxon>Eukaryota</taxon>
        <taxon>Metazoa</taxon>
        <taxon>Chordata</taxon>
        <taxon>Craniata</taxon>
        <taxon>Vertebrata</taxon>
        <taxon>Euteleostomi</taxon>
        <taxon>Actinopterygii</taxon>
        <taxon>Neopterygii</taxon>
        <taxon>Teleostei</taxon>
        <taxon>Protacanthopterygii</taxon>
        <taxon>Esociformes</taxon>
        <taxon>Umbridae</taxon>
        <taxon>Umbra</taxon>
    </lineage>
</organism>
<dbReference type="GO" id="GO:0032259">
    <property type="term" value="P:methylation"/>
    <property type="evidence" value="ECO:0007669"/>
    <property type="project" value="UniProtKB-KW"/>
</dbReference>
<dbReference type="PANTHER" id="PTHR14614:SF13">
    <property type="entry name" value="PROTEIN-LYSINE METHYLTRANSFERASE METTL21C"/>
    <property type="match status" value="1"/>
</dbReference>
<dbReference type="InterPro" id="IPR029063">
    <property type="entry name" value="SAM-dependent_MTases_sf"/>
</dbReference>
<accession>A0ABD0Y739</accession>
<feature type="compositionally biased region" description="Acidic residues" evidence="3">
    <location>
        <begin position="17"/>
        <end position="28"/>
    </location>
</feature>
<dbReference type="Pfam" id="PF10294">
    <property type="entry name" value="Methyltransf_16"/>
    <property type="match status" value="1"/>
</dbReference>
<feature type="compositionally biased region" description="Polar residues" evidence="3">
    <location>
        <begin position="31"/>
        <end position="41"/>
    </location>
</feature>
<proteinExistence type="predicted"/>
<evidence type="ECO:0000256" key="2">
    <source>
        <dbReference type="ARBA" id="ARBA00022691"/>
    </source>
</evidence>
<dbReference type="GO" id="GO:0008168">
    <property type="term" value="F:methyltransferase activity"/>
    <property type="evidence" value="ECO:0007669"/>
    <property type="project" value="UniProtKB-KW"/>
</dbReference>
<evidence type="ECO:0000256" key="3">
    <source>
        <dbReference type="SAM" id="MobiDB-lite"/>
    </source>
</evidence>
<dbReference type="PANTHER" id="PTHR14614">
    <property type="entry name" value="HEPATOCELLULAR CARCINOMA-ASSOCIATED ANTIGEN"/>
    <property type="match status" value="1"/>
</dbReference>
<name>A0ABD0Y739_UMBPY</name>
<evidence type="ECO:0000313" key="4">
    <source>
        <dbReference type="EMBL" id="KAL1021676.1"/>
    </source>
</evidence>
<gene>
    <name evidence="4" type="ORF">UPYG_G00016420</name>
</gene>
<feature type="region of interest" description="Disordered" evidence="3">
    <location>
        <begin position="1"/>
        <end position="134"/>
    </location>
</feature>
<sequence>MDILYTPHQEKETSALIEEESEDEDEEERQTTGFLQISVDSLYTPHKEKYTSALREQEDDDDDEDDDEDEGESQTTEFLQMTWDISCSPHQGKDTSALTEGENVEEDEESKTTLEDGDQHPEEKSEETKPQAWTPTCYSKCGTEMFCFVGEEIRIIEGLDEHGAVIWPAALALCHYLETNSQQFNLVDKAVLELGAGPGLVSIVATLLGAWVTATDLPVIVSNLRANLLRNTRGRCRYIPQAAVLSWGPDVEHTYPKSSHRYDYVLAADVVFSSYYLDKLLFTMRYFCRPGTTIIWANKVRSKSDLEFTEDFKSAFNTTLLAEVCDVKIFMATCKETEELNS</sequence>
<keyword evidence="1" id="KW-0808">Transferase</keyword>
<evidence type="ECO:0000313" key="5">
    <source>
        <dbReference type="Proteomes" id="UP001557470"/>
    </source>
</evidence>
<dbReference type="AlphaFoldDB" id="A0ABD0Y739"/>
<feature type="compositionally biased region" description="Basic and acidic residues" evidence="3">
    <location>
        <begin position="110"/>
        <end position="129"/>
    </location>
</feature>